<feature type="region of interest" description="Disordered" evidence="1">
    <location>
        <begin position="252"/>
        <end position="330"/>
    </location>
</feature>
<dbReference type="PROSITE" id="PS51257">
    <property type="entry name" value="PROKAR_LIPOPROTEIN"/>
    <property type="match status" value="1"/>
</dbReference>
<evidence type="ECO:0000256" key="1">
    <source>
        <dbReference type="SAM" id="MobiDB-lite"/>
    </source>
</evidence>
<organism evidence="2 3">
    <name type="scientific">Zunongwangia profunda</name>
    <dbReference type="NCBI Taxonomy" id="398743"/>
    <lineage>
        <taxon>Bacteria</taxon>
        <taxon>Pseudomonadati</taxon>
        <taxon>Bacteroidota</taxon>
        <taxon>Flavobacteriia</taxon>
        <taxon>Flavobacteriales</taxon>
        <taxon>Flavobacteriaceae</taxon>
        <taxon>Zunongwangia</taxon>
    </lineage>
</organism>
<accession>A0A3D5IX68</accession>
<dbReference type="Proteomes" id="UP000264330">
    <property type="component" value="Unassembled WGS sequence"/>
</dbReference>
<gene>
    <name evidence="2" type="ORF">DGQ38_04845</name>
</gene>
<evidence type="ECO:0000313" key="3">
    <source>
        <dbReference type="Proteomes" id="UP000264330"/>
    </source>
</evidence>
<name>A0A3D5IX68_9FLAO</name>
<dbReference type="Gene3D" id="3.10.50.40">
    <property type="match status" value="1"/>
</dbReference>
<comment type="caution">
    <text evidence="2">The sequence shown here is derived from an EMBL/GenBank/DDBJ whole genome shotgun (WGS) entry which is preliminary data.</text>
</comment>
<dbReference type="AlphaFoldDB" id="A0A3D5IX68"/>
<dbReference type="GO" id="GO:0003755">
    <property type="term" value="F:peptidyl-prolyl cis-trans isomerase activity"/>
    <property type="evidence" value="ECO:0007669"/>
    <property type="project" value="InterPro"/>
</dbReference>
<protein>
    <submittedName>
        <fullName evidence="2">Uncharacterized protein</fullName>
    </submittedName>
</protein>
<feature type="compositionally biased region" description="Acidic residues" evidence="1">
    <location>
        <begin position="260"/>
        <end position="275"/>
    </location>
</feature>
<sequence length="330" mass="37111">MRLNKYFLAGIALAGLIFTSCNDDDDGGVEPVELRDEREQAVIDDDSIVEYLTTHFYNYEEFENPTPDFDYNIVFDTIAGENSDKKSILESPLLETKKVTYKVNETEIDYNLYVLKVREGVGEKPHFTDSTYVRYKGELLNAEVFDNNINSPVWFDLIGYLYANLNSVGQRQIYREGGVIPAFRESLTEFKSASNYSVNPDNTIEWSNDYGIGALFTPSGLGYFNTPKGGKAYSPLIFTFHLLNVNEADHDGDGVPSWMEDVDGDGDVYDDDTDENGLPNHSDPDDDGDGLATRREIIINADGTITFPDTNNNGTPNYLDADYFQPVEEE</sequence>
<dbReference type="SUPFAM" id="SSF54534">
    <property type="entry name" value="FKBP-like"/>
    <property type="match status" value="1"/>
</dbReference>
<reference evidence="2 3" key="1">
    <citation type="journal article" date="2018" name="Nat. Biotechnol.">
        <title>A standardized bacterial taxonomy based on genome phylogeny substantially revises the tree of life.</title>
        <authorList>
            <person name="Parks D.H."/>
            <person name="Chuvochina M."/>
            <person name="Waite D.W."/>
            <person name="Rinke C."/>
            <person name="Skarshewski A."/>
            <person name="Chaumeil P.A."/>
            <person name="Hugenholtz P."/>
        </authorList>
    </citation>
    <scope>NUCLEOTIDE SEQUENCE [LARGE SCALE GENOMIC DNA]</scope>
    <source>
        <strain evidence="2">UBA9359</strain>
    </source>
</reference>
<evidence type="ECO:0000313" key="2">
    <source>
        <dbReference type="EMBL" id="HCV80357.1"/>
    </source>
</evidence>
<feature type="compositionally biased region" description="Polar residues" evidence="1">
    <location>
        <begin position="307"/>
        <end position="316"/>
    </location>
</feature>
<dbReference type="InterPro" id="IPR046357">
    <property type="entry name" value="PPIase_dom_sf"/>
</dbReference>
<proteinExistence type="predicted"/>
<dbReference type="EMBL" id="DPMF01000105">
    <property type="protein sequence ID" value="HCV80357.1"/>
    <property type="molecule type" value="Genomic_DNA"/>
</dbReference>